<gene>
    <name evidence="1" type="ORF">PVK06_044056</name>
</gene>
<evidence type="ECO:0000313" key="1">
    <source>
        <dbReference type="EMBL" id="KAK5776097.1"/>
    </source>
</evidence>
<reference evidence="1 2" key="1">
    <citation type="submission" date="2023-03" db="EMBL/GenBank/DDBJ databases">
        <title>WGS of Gossypium arboreum.</title>
        <authorList>
            <person name="Yu D."/>
        </authorList>
    </citation>
    <scope>NUCLEOTIDE SEQUENCE [LARGE SCALE GENOMIC DNA]</scope>
    <source>
        <tissue evidence="1">Leaf</tissue>
    </source>
</reference>
<organism evidence="1 2">
    <name type="scientific">Gossypium arboreum</name>
    <name type="common">Tree cotton</name>
    <name type="synonym">Gossypium nanking</name>
    <dbReference type="NCBI Taxonomy" id="29729"/>
    <lineage>
        <taxon>Eukaryota</taxon>
        <taxon>Viridiplantae</taxon>
        <taxon>Streptophyta</taxon>
        <taxon>Embryophyta</taxon>
        <taxon>Tracheophyta</taxon>
        <taxon>Spermatophyta</taxon>
        <taxon>Magnoliopsida</taxon>
        <taxon>eudicotyledons</taxon>
        <taxon>Gunneridae</taxon>
        <taxon>Pentapetalae</taxon>
        <taxon>rosids</taxon>
        <taxon>malvids</taxon>
        <taxon>Malvales</taxon>
        <taxon>Malvaceae</taxon>
        <taxon>Malvoideae</taxon>
        <taxon>Gossypium</taxon>
    </lineage>
</organism>
<keyword evidence="2" id="KW-1185">Reference proteome</keyword>
<protein>
    <submittedName>
        <fullName evidence="1">Uncharacterized protein</fullName>
    </submittedName>
</protein>
<evidence type="ECO:0000313" key="2">
    <source>
        <dbReference type="Proteomes" id="UP001358586"/>
    </source>
</evidence>
<name>A0ABR0MQ32_GOSAR</name>
<accession>A0ABR0MQ32</accession>
<dbReference type="PANTHER" id="PTHR30566">
    <property type="entry name" value="YNAI-RELATED MECHANOSENSITIVE ION CHANNEL"/>
    <property type="match status" value="1"/>
</dbReference>
<comment type="caution">
    <text evidence="1">The sequence shown here is derived from an EMBL/GenBank/DDBJ whole genome shotgun (WGS) entry which is preliminary data.</text>
</comment>
<dbReference type="Proteomes" id="UP001358586">
    <property type="component" value="Chromosome 12"/>
</dbReference>
<dbReference type="EMBL" id="JARKNE010000012">
    <property type="protein sequence ID" value="KAK5776097.1"/>
    <property type="molecule type" value="Genomic_DNA"/>
</dbReference>
<sequence length="107" mass="11435">MLGDQVPYDKSLWGALEDPAWRGAAVLSFVWFLHRWKTNVLGCALAAKTLAALDREKLLTIDRFSSVGLFVIGIMALAEASGVAVQSILTVGGVGEIVCVTRLSSSK</sequence>
<dbReference type="PANTHER" id="PTHR30566:SF5">
    <property type="entry name" value="MECHANOSENSITIVE ION CHANNEL PROTEIN 1, MITOCHONDRIAL-RELATED"/>
    <property type="match status" value="1"/>
</dbReference>
<proteinExistence type="predicted"/>